<dbReference type="eggNOG" id="arCOG01890">
    <property type="taxonomic scope" value="Archaea"/>
</dbReference>
<protein>
    <recommendedName>
        <fullName evidence="4">Leucyl aminopeptidase</fullName>
    </recommendedName>
</protein>
<dbReference type="OrthoDB" id="371826at2157"/>
<reference evidence="2 3" key="1">
    <citation type="journal article" date="2006" name="Science">
        <title>Genome of rice cluster I archaea -- the key methane producers in the rice rhizosphere.</title>
        <authorList>
            <person name="Erkel C."/>
            <person name="Kube M."/>
            <person name="Reinhardt R."/>
            <person name="Liesack W."/>
        </authorList>
    </citation>
    <scope>NUCLEOTIDE SEQUENCE [LARGE SCALE GENOMIC DNA]</scope>
    <source>
        <strain evidence="3">DSM 22066 / NBRC 105507 / MRE50</strain>
    </source>
</reference>
<dbReference type="InterPro" id="IPR052170">
    <property type="entry name" value="M29_Exopeptidase"/>
</dbReference>
<dbReference type="PANTHER" id="PTHR34448">
    <property type="entry name" value="AMINOPEPTIDASE"/>
    <property type="match status" value="1"/>
</dbReference>
<accession>Q0W0V3</accession>
<dbReference type="Pfam" id="PF26233">
    <property type="entry name" value="NicX"/>
    <property type="match status" value="1"/>
</dbReference>
<dbReference type="InterPro" id="IPR058739">
    <property type="entry name" value="NicX"/>
</dbReference>
<dbReference type="PATRIC" id="fig|351160.9.peg.291"/>
<organism evidence="2 3">
    <name type="scientific">Methanocella arvoryzae (strain DSM 22066 / NBRC 105507 / MRE50)</name>
    <dbReference type="NCBI Taxonomy" id="351160"/>
    <lineage>
        <taxon>Archaea</taxon>
        <taxon>Methanobacteriati</taxon>
        <taxon>Methanobacteriota</taxon>
        <taxon>Stenosarchaea group</taxon>
        <taxon>Methanomicrobia</taxon>
        <taxon>Methanocellales</taxon>
        <taxon>Methanocellaceae</taxon>
        <taxon>Methanocella</taxon>
    </lineage>
</organism>
<dbReference type="GO" id="GO:0046872">
    <property type="term" value="F:metal ion binding"/>
    <property type="evidence" value="ECO:0007669"/>
    <property type="project" value="UniProtKB-KW"/>
</dbReference>
<evidence type="ECO:0000256" key="1">
    <source>
        <dbReference type="ARBA" id="ARBA00022723"/>
    </source>
</evidence>
<dbReference type="RefSeq" id="WP_012034605.1">
    <property type="nucleotide sequence ID" value="NC_009464.1"/>
</dbReference>
<name>Q0W0V3_METAR</name>
<keyword evidence="1" id="KW-0479">Metal-binding</keyword>
<sequence>MSKLSDAANAAMKEVFGLREGEEVLIITNPGGDWFEVSQALYDATKALGGKPVIMVQDKRARIEFTERLVLEAIRAKPDITISCGEAHYGSDPFGVNIGYVGRDGKKHDNAFRMLIYGDRRMRGVLTGRPGIKDIFERCMNIDYAAMRERIKALSDVLDKGNEIRVTSPGGTDVTLSIKGRKAHADDGDLRHAGLFGNLPCGEVFLSPVVGKCNGIMVFDSTITLDNASVLPDKPVQVTVMDGLVTDVQGGETARALLNVIRKGEQMARDKGLKEHEKNARHIGELGIGMNPMAGPSTNLLEAEKALKTIHFAIGENFDHDAPALIHQDCLILRPSMWVDERQIMKNGDLRL</sequence>
<dbReference type="SUPFAM" id="SSF144052">
    <property type="entry name" value="Thermophilic metalloprotease-like"/>
    <property type="match status" value="1"/>
</dbReference>
<dbReference type="GO" id="GO:0004177">
    <property type="term" value="F:aminopeptidase activity"/>
    <property type="evidence" value="ECO:0007669"/>
    <property type="project" value="InterPro"/>
</dbReference>
<proteinExistence type="predicted"/>
<dbReference type="Proteomes" id="UP000000663">
    <property type="component" value="Chromosome"/>
</dbReference>
<dbReference type="GO" id="GO:0006508">
    <property type="term" value="P:proteolysis"/>
    <property type="evidence" value="ECO:0007669"/>
    <property type="project" value="InterPro"/>
</dbReference>
<dbReference type="KEGG" id="rci:RRC250"/>
<dbReference type="GeneID" id="5145299"/>
<evidence type="ECO:0008006" key="4">
    <source>
        <dbReference type="Google" id="ProtNLM"/>
    </source>
</evidence>
<dbReference type="EMBL" id="AM114193">
    <property type="protein sequence ID" value="CAJ37990.1"/>
    <property type="molecule type" value="Genomic_DNA"/>
</dbReference>
<dbReference type="AlphaFoldDB" id="Q0W0V3"/>
<keyword evidence="3" id="KW-1185">Reference proteome</keyword>
<evidence type="ECO:0000313" key="2">
    <source>
        <dbReference type="EMBL" id="CAJ37990.1"/>
    </source>
</evidence>
<gene>
    <name evidence="2" type="ORF">RRC250</name>
</gene>
<dbReference type="PANTHER" id="PTHR34448:SF1">
    <property type="entry name" value="BLL6088 PROTEIN"/>
    <property type="match status" value="1"/>
</dbReference>
<evidence type="ECO:0000313" key="3">
    <source>
        <dbReference type="Proteomes" id="UP000000663"/>
    </source>
</evidence>